<reference evidence="2" key="1">
    <citation type="submission" date="2022-11" db="EMBL/GenBank/DDBJ databases">
        <authorList>
            <person name="Hyden B.L."/>
            <person name="Feng K."/>
            <person name="Yates T."/>
            <person name="Jawdy S."/>
            <person name="Smart L.B."/>
            <person name="Muchero W."/>
        </authorList>
    </citation>
    <scope>NUCLEOTIDE SEQUENCE</scope>
    <source>
        <tissue evidence="2">Shoot tip</tissue>
    </source>
</reference>
<comment type="caution">
    <text evidence="2">The sequence shown here is derived from an EMBL/GenBank/DDBJ whole genome shotgun (WGS) entry which is preliminary data.</text>
</comment>
<dbReference type="AlphaFoldDB" id="A0A9Q0UT57"/>
<dbReference type="OrthoDB" id="616075at2759"/>
<dbReference type="PANTHER" id="PTHR31631:SF0">
    <property type="entry name" value="PROTEIN NETWORKED 2D"/>
    <property type="match status" value="1"/>
</dbReference>
<sequence>MDDLSVEIWEQETMLVDEPDWKRLFKNGMENRVKVRELKSANEKKDEQIQFLRQKLILLQAGLGEDSKPMNIDEVLEENLNFWLRFSTSFQQNQKFETEVQDLQAELFKLEEKQKMQDGSSNAKYSLKSDARPLYRHLGEIHTEVTVWLEKSRRLKDEVKRRFASMCCIQDEITAVMKESAEDEEFKFTSCEDPR</sequence>
<gene>
    <name evidence="2" type="ORF">OIU85_017914</name>
</gene>
<dbReference type="Proteomes" id="UP001151529">
    <property type="component" value="Chromosome 5"/>
</dbReference>
<evidence type="ECO:0000313" key="3">
    <source>
        <dbReference type="Proteomes" id="UP001151529"/>
    </source>
</evidence>
<evidence type="ECO:0000313" key="2">
    <source>
        <dbReference type="EMBL" id="KAJ6735633.1"/>
    </source>
</evidence>
<protein>
    <submittedName>
        <fullName evidence="2">PROTEIN NETWORKED 2D</fullName>
    </submittedName>
</protein>
<keyword evidence="3" id="KW-1185">Reference proteome</keyword>
<dbReference type="PANTHER" id="PTHR31631">
    <property type="entry name" value="PROTEIN NETWORKED 2D"/>
    <property type="match status" value="1"/>
</dbReference>
<dbReference type="InterPro" id="IPR056889">
    <property type="entry name" value="NET2A-D/KIP1-like_C"/>
</dbReference>
<reference evidence="2" key="2">
    <citation type="journal article" date="2023" name="Int. J. Mol. Sci.">
        <title>De Novo Assembly and Annotation of 11 Diverse Shrub Willow (Salix) Genomes Reveals Novel Gene Organization in Sex-Linked Regions.</title>
        <authorList>
            <person name="Hyden B."/>
            <person name="Feng K."/>
            <person name="Yates T.B."/>
            <person name="Jawdy S."/>
            <person name="Cereghino C."/>
            <person name="Smart L.B."/>
            <person name="Muchero W."/>
        </authorList>
    </citation>
    <scope>NUCLEOTIDE SEQUENCE [LARGE SCALE GENOMIC DNA]</scope>
    <source>
        <tissue evidence="2">Shoot tip</tissue>
    </source>
</reference>
<name>A0A9Q0UT57_SALVM</name>
<accession>A0A9Q0UT57</accession>
<dbReference type="EMBL" id="JAPFFL010000003">
    <property type="protein sequence ID" value="KAJ6735633.1"/>
    <property type="molecule type" value="Genomic_DNA"/>
</dbReference>
<organism evidence="2 3">
    <name type="scientific">Salix viminalis</name>
    <name type="common">Common osier</name>
    <name type="synonym">Basket willow</name>
    <dbReference type="NCBI Taxonomy" id="40686"/>
    <lineage>
        <taxon>Eukaryota</taxon>
        <taxon>Viridiplantae</taxon>
        <taxon>Streptophyta</taxon>
        <taxon>Embryophyta</taxon>
        <taxon>Tracheophyta</taxon>
        <taxon>Spermatophyta</taxon>
        <taxon>Magnoliopsida</taxon>
        <taxon>eudicotyledons</taxon>
        <taxon>Gunneridae</taxon>
        <taxon>Pentapetalae</taxon>
        <taxon>rosids</taxon>
        <taxon>fabids</taxon>
        <taxon>Malpighiales</taxon>
        <taxon>Salicaceae</taxon>
        <taxon>Saliceae</taxon>
        <taxon>Salix</taxon>
    </lineage>
</organism>
<feature type="domain" description="NET2A-D/KIP1-like C-terminal" evidence="1">
    <location>
        <begin position="70"/>
        <end position="192"/>
    </location>
</feature>
<evidence type="ECO:0000259" key="1">
    <source>
        <dbReference type="Pfam" id="PF24918"/>
    </source>
</evidence>
<dbReference type="Pfam" id="PF24918">
    <property type="entry name" value="NET2A_C"/>
    <property type="match status" value="1"/>
</dbReference>
<proteinExistence type="predicted"/>